<keyword evidence="1" id="KW-0472">Membrane</keyword>
<evidence type="ECO:0000259" key="2">
    <source>
        <dbReference type="Pfam" id="PF20303"/>
    </source>
</evidence>
<dbReference type="AlphaFoldDB" id="A0A1H6QBE9"/>
<feature type="transmembrane region" description="Helical" evidence="1">
    <location>
        <begin position="6"/>
        <end position="27"/>
    </location>
</feature>
<dbReference type="InterPro" id="IPR046890">
    <property type="entry name" value="YLATT"/>
</dbReference>
<evidence type="ECO:0000313" key="3">
    <source>
        <dbReference type="EMBL" id="SEI41073.1"/>
    </source>
</evidence>
<dbReference type="OrthoDB" id="6117266at2"/>
<dbReference type="Pfam" id="PF20303">
    <property type="entry name" value="YLATT"/>
    <property type="match status" value="1"/>
</dbReference>
<dbReference type="EMBL" id="FNYH01000001">
    <property type="protein sequence ID" value="SEI41073.1"/>
    <property type="molecule type" value="Genomic_DNA"/>
</dbReference>
<proteinExistence type="predicted"/>
<keyword evidence="4" id="KW-1185">Reference proteome</keyword>
<evidence type="ECO:0000256" key="1">
    <source>
        <dbReference type="SAM" id="Phobius"/>
    </source>
</evidence>
<keyword evidence="1" id="KW-0812">Transmembrane</keyword>
<organism evidence="3 4">
    <name type="scientific">Allopseudospirillum japonicum</name>
    <dbReference type="NCBI Taxonomy" id="64971"/>
    <lineage>
        <taxon>Bacteria</taxon>
        <taxon>Pseudomonadati</taxon>
        <taxon>Pseudomonadota</taxon>
        <taxon>Gammaproteobacteria</taxon>
        <taxon>Oceanospirillales</taxon>
        <taxon>Oceanospirillaceae</taxon>
        <taxon>Allopseudospirillum</taxon>
    </lineage>
</organism>
<feature type="transmembrane region" description="Helical" evidence="1">
    <location>
        <begin position="73"/>
        <end position="91"/>
    </location>
</feature>
<feature type="domain" description="YEATS-Like-Associating Three TM" evidence="2">
    <location>
        <begin position="4"/>
        <end position="110"/>
    </location>
</feature>
<accession>A0A1H6QBE9</accession>
<reference evidence="4" key="1">
    <citation type="submission" date="2016-10" db="EMBL/GenBank/DDBJ databases">
        <authorList>
            <person name="Varghese N."/>
            <person name="Submissions S."/>
        </authorList>
    </citation>
    <scope>NUCLEOTIDE SEQUENCE [LARGE SCALE GENOMIC DNA]</scope>
    <source>
        <strain evidence="4">DSM 7165</strain>
    </source>
</reference>
<feature type="transmembrane region" description="Helical" evidence="1">
    <location>
        <begin position="34"/>
        <end position="53"/>
    </location>
</feature>
<protein>
    <recommendedName>
        <fullName evidence="2">YEATS-Like-Associating Three TM domain-containing protein</fullName>
    </recommendedName>
</protein>
<gene>
    <name evidence="3" type="ORF">SAMN05421831_101355</name>
</gene>
<keyword evidence="1" id="KW-1133">Transmembrane helix</keyword>
<dbReference type="RefSeq" id="WP_093308226.1">
    <property type="nucleotide sequence ID" value="NZ_FNYH01000001.1"/>
</dbReference>
<name>A0A1H6QBE9_9GAMM</name>
<evidence type="ECO:0000313" key="4">
    <source>
        <dbReference type="Proteomes" id="UP000242999"/>
    </source>
</evidence>
<dbReference type="Proteomes" id="UP000242999">
    <property type="component" value="Unassembled WGS sequence"/>
</dbReference>
<dbReference type="STRING" id="64971.SAMN05421831_101355"/>
<sequence length="221" mass="24028">MVAHVIVLTLVMLLAGVFGGLINYYLLNQNNKDVTTLARCIVVAVGAAFLVPVVLDLVASDIVGQSQGDAGKLLIYTGLCLIAAIGSRLVVTNTVDRTLRASEQACAQVEALKHQIRDLQDVLQPLLETETELEAGIGTEDTKLLEELDVTATQVMKSLATGRYIFRTPLSLVREAGQEEQDVLRSLNVLMARGLAGKIHSVWGVRWHLSERGRRLAESLD</sequence>